<keyword evidence="5 9" id="KW-0032">Aminotransferase</keyword>
<dbReference type="SUPFAM" id="SSF53383">
    <property type="entry name" value="PLP-dependent transferases"/>
    <property type="match status" value="1"/>
</dbReference>
<dbReference type="GO" id="GO:0000105">
    <property type="term" value="P:L-histidine biosynthetic process"/>
    <property type="evidence" value="ECO:0007669"/>
    <property type="project" value="UniProtKB-UniRule"/>
</dbReference>
<dbReference type="Gene3D" id="3.40.640.10">
    <property type="entry name" value="Type I PLP-dependent aspartate aminotransferase-like (Major domain)"/>
    <property type="match status" value="1"/>
</dbReference>
<dbReference type="GO" id="GO:0004400">
    <property type="term" value="F:histidinol-phosphate transaminase activity"/>
    <property type="evidence" value="ECO:0007669"/>
    <property type="project" value="UniProtKB-UniRule"/>
</dbReference>
<evidence type="ECO:0000313" key="11">
    <source>
        <dbReference type="EMBL" id="BDU72086.1"/>
    </source>
</evidence>
<comment type="catalytic activity">
    <reaction evidence="8 9">
        <text>L-histidinol phosphate + 2-oxoglutarate = 3-(imidazol-4-yl)-2-oxopropyl phosphate + L-glutamate</text>
        <dbReference type="Rhea" id="RHEA:23744"/>
        <dbReference type="ChEBI" id="CHEBI:16810"/>
        <dbReference type="ChEBI" id="CHEBI:29985"/>
        <dbReference type="ChEBI" id="CHEBI:57766"/>
        <dbReference type="ChEBI" id="CHEBI:57980"/>
        <dbReference type="EC" id="2.6.1.9"/>
    </reaction>
</comment>
<keyword evidence="9" id="KW-0368">Histidine biosynthesis</keyword>
<dbReference type="InterPro" id="IPR015424">
    <property type="entry name" value="PyrdxlP-dep_Trfase"/>
</dbReference>
<accession>A0AA48GG19</accession>
<dbReference type="InterPro" id="IPR015421">
    <property type="entry name" value="PyrdxlP-dep_Trfase_major"/>
</dbReference>
<protein>
    <recommendedName>
        <fullName evidence="9">Histidinol-phosphate aminotransferase</fullName>
        <ecNumber evidence="9">2.6.1.9</ecNumber>
    </recommendedName>
    <alternativeName>
        <fullName evidence="9">Imidazole acetol-phosphate transaminase</fullName>
    </alternativeName>
</protein>
<dbReference type="HAMAP" id="MF_01023">
    <property type="entry name" value="HisC_aminotrans_2"/>
    <property type="match status" value="1"/>
</dbReference>
<dbReference type="PANTHER" id="PTHR43643:SF3">
    <property type="entry name" value="HISTIDINOL-PHOSPHATE AMINOTRANSFERASE"/>
    <property type="match status" value="1"/>
</dbReference>
<comment type="subunit">
    <text evidence="4 9">Homodimer.</text>
</comment>
<dbReference type="InterPro" id="IPR015422">
    <property type="entry name" value="PyrdxlP-dep_Trfase_small"/>
</dbReference>
<evidence type="ECO:0000313" key="12">
    <source>
        <dbReference type="Proteomes" id="UP001238179"/>
    </source>
</evidence>
<evidence type="ECO:0000256" key="3">
    <source>
        <dbReference type="ARBA" id="ARBA00007970"/>
    </source>
</evidence>
<dbReference type="CDD" id="cd00609">
    <property type="entry name" value="AAT_like"/>
    <property type="match status" value="1"/>
</dbReference>
<dbReference type="KEGG" id="msil:METEAL_12600"/>
<dbReference type="GO" id="GO:0030170">
    <property type="term" value="F:pyridoxal phosphate binding"/>
    <property type="evidence" value="ECO:0007669"/>
    <property type="project" value="InterPro"/>
</dbReference>
<dbReference type="InterPro" id="IPR004839">
    <property type="entry name" value="Aminotransferase_I/II_large"/>
</dbReference>
<gene>
    <name evidence="9 11" type="primary">hisC</name>
    <name evidence="11" type="ORF">METEAL_12600</name>
</gene>
<evidence type="ECO:0000256" key="2">
    <source>
        <dbReference type="ARBA" id="ARBA00005011"/>
    </source>
</evidence>
<dbReference type="EMBL" id="AP027080">
    <property type="protein sequence ID" value="BDU72086.1"/>
    <property type="molecule type" value="Genomic_DNA"/>
</dbReference>
<sequence length="377" mass="40801">MTLLSNQAFETLRQIPLYVPGKPIQEVQRELALESIVKLASNENPWGPSEAVKARVIKAVTGSAYEGLGLYPVSDGFYLRSAIAKRRGLNLGQIILGNGSSEIIEMAAKAALLGGGSGVAPKHSFAIYGIATQTAGGRFIECPCSPTEMDVDAILGAVQLDTRIVFLGNPNNPTGVMLGREGLARLVRELRDDILLVVDQAYSEYEDPETYPDAASFLDERSNLLVLHTFSKIHSLAALRIGYGVGHLKLISLLERVRSPFNTNMLAQVAAETAVQDYAFEAFSRARNAEARQAFFTEAANHKCKATGMAGNFILLESALPAPELFKDLLRAGVIVRPMHGYDLPNHVRVTLGKPEEMEAFWAAASVVLDNVGCGCR</sequence>
<evidence type="ECO:0000256" key="9">
    <source>
        <dbReference type="HAMAP-Rule" id="MF_01023"/>
    </source>
</evidence>
<comment type="cofactor">
    <cofactor evidence="1 9">
        <name>pyridoxal 5'-phosphate</name>
        <dbReference type="ChEBI" id="CHEBI:597326"/>
    </cofactor>
</comment>
<dbReference type="Proteomes" id="UP001238179">
    <property type="component" value="Chromosome"/>
</dbReference>
<feature type="domain" description="Aminotransferase class I/classII large" evidence="10">
    <location>
        <begin position="36"/>
        <end position="361"/>
    </location>
</feature>
<reference evidence="12" key="1">
    <citation type="journal article" date="2023" name="Int. J. Syst. Evol. Microbiol.">
        <title>Mesoterricola silvestris gen. nov., sp. nov., Mesoterricola sediminis sp. nov., Geothrix oryzae sp. nov., Geothrix edaphica sp. nov., Geothrix rubra sp. nov., and Geothrix limicola sp. nov., six novel members of Acidobacteriota isolated from soils.</title>
        <authorList>
            <person name="Itoh H."/>
            <person name="Sugisawa Y."/>
            <person name="Mise K."/>
            <person name="Xu Z."/>
            <person name="Kuniyasu M."/>
            <person name="Ushijima N."/>
            <person name="Kawano K."/>
            <person name="Kobayashi E."/>
            <person name="Shiratori Y."/>
            <person name="Masuda Y."/>
            <person name="Senoo K."/>
        </authorList>
    </citation>
    <scope>NUCLEOTIDE SEQUENCE [LARGE SCALE GENOMIC DNA]</scope>
    <source>
        <strain evidence="12">W79</strain>
    </source>
</reference>
<dbReference type="Gene3D" id="3.90.1150.10">
    <property type="entry name" value="Aspartate Aminotransferase, domain 1"/>
    <property type="match status" value="1"/>
</dbReference>
<keyword evidence="9" id="KW-0028">Amino-acid biosynthesis</keyword>
<comment type="similarity">
    <text evidence="3 9">Belongs to the class-II pyridoxal-phosphate-dependent aminotransferase family. Histidinol-phosphate aminotransferase subfamily.</text>
</comment>
<evidence type="ECO:0000256" key="4">
    <source>
        <dbReference type="ARBA" id="ARBA00011738"/>
    </source>
</evidence>
<evidence type="ECO:0000256" key="5">
    <source>
        <dbReference type="ARBA" id="ARBA00022576"/>
    </source>
</evidence>
<keyword evidence="12" id="KW-1185">Reference proteome</keyword>
<evidence type="ECO:0000256" key="1">
    <source>
        <dbReference type="ARBA" id="ARBA00001933"/>
    </source>
</evidence>
<evidence type="ECO:0000256" key="6">
    <source>
        <dbReference type="ARBA" id="ARBA00022679"/>
    </source>
</evidence>
<dbReference type="EC" id="2.6.1.9" evidence="9"/>
<name>A0AA48GG19_9BACT</name>
<dbReference type="AlphaFoldDB" id="A0AA48GG19"/>
<evidence type="ECO:0000259" key="10">
    <source>
        <dbReference type="Pfam" id="PF00155"/>
    </source>
</evidence>
<organism evidence="11 12">
    <name type="scientific">Mesoterricola silvestris</name>
    <dbReference type="NCBI Taxonomy" id="2927979"/>
    <lineage>
        <taxon>Bacteria</taxon>
        <taxon>Pseudomonadati</taxon>
        <taxon>Acidobacteriota</taxon>
        <taxon>Holophagae</taxon>
        <taxon>Holophagales</taxon>
        <taxon>Holophagaceae</taxon>
        <taxon>Mesoterricola</taxon>
    </lineage>
</organism>
<dbReference type="RefSeq" id="WP_316414992.1">
    <property type="nucleotide sequence ID" value="NZ_AP027080.1"/>
</dbReference>
<keyword evidence="7 9" id="KW-0663">Pyridoxal phosphate</keyword>
<proteinExistence type="inferred from homology"/>
<keyword evidence="6 9" id="KW-0808">Transferase</keyword>
<comment type="pathway">
    <text evidence="2 9">Amino-acid biosynthesis; L-histidine biosynthesis; L-histidine from 5-phospho-alpha-D-ribose 1-diphosphate: step 7/9.</text>
</comment>
<evidence type="ECO:0000256" key="8">
    <source>
        <dbReference type="ARBA" id="ARBA00047481"/>
    </source>
</evidence>
<dbReference type="PANTHER" id="PTHR43643">
    <property type="entry name" value="HISTIDINOL-PHOSPHATE AMINOTRANSFERASE 2"/>
    <property type="match status" value="1"/>
</dbReference>
<evidence type="ECO:0000256" key="7">
    <source>
        <dbReference type="ARBA" id="ARBA00022898"/>
    </source>
</evidence>
<dbReference type="Pfam" id="PF00155">
    <property type="entry name" value="Aminotran_1_2"/>
    <property type="match status" value="1"/>
</dbReference>
<dbReference type="InterPro" id="IPR050106">
    <property type="entry name" value="HistidinolP_aminotransfase"/>
</dbReference>
<feature type="modified residue" description="N6-(pyridoxal phosphate)lysine" evidence="9">
    <location>
        <position position="232"/>
    </location>
</feature>
<dbReference type="InterPro" id="IPR005861">
    <property type="entry name" value="HisP_aminotrans"/>
</dbReference>